<evidence type="ECO:0000256" key="3">
    <source>
        <dbReference type="ARBA" id="ARBA00022723"/>
    </source>
</evidence>
<dbReference type="SUPFAM" id="SSF50129">
    <property type="entry name" value="GroES-like"/>
    <property type="match status" value="1"/>
</dbReference>
<evidence type="ECO:0000313" key="7">
    <source>
        <dbReference type="EMBL" id="MFC4503688.1"/>
    </source>
</evidence>
<dbReference type="InterPro" id="IPR013154">
    <property type="entry name" value="ADH-like_N"/>
</dbReference>
<organism evidence="7 8">
    <name type="scientific">Streptomyces vulcanius</name>
    <dbReference type="NCBI Taxonomy" id="1441876"/>
    <lineage>
        <taxon>Bacteria</taxon>
        <taxon>Bacillati</taxon>
        <taxon>Actinomycetota</taxon>
        <taxon>Actinomycetes</taxon>
        <taxon>Kitasatosporales</taxon>
        <taxon>Streptomycetaceae</taxon>
        <taxon>Streptomyces</taxon>
    </lineage>
</organism>
<accession>A0ABV9AYF3</accession>
<keyword evidence="3" id="KW-0479">Metal-binding</keyword>
<feature type="compositionally biased region" description="Polar residues" evidence="5">
    <location>
        <begin position="139"/>
        <end position="156"/>
    </location>
</feature>
<dbReference type="Gene3D" id="3.90.180.10">
    <property type="entry name" value="Medium-chain alcohol dehydrogenases, catalytic domain"/>
    <property type="match status" value="1"/>
</dbReference>
<evidence type="ECO:0000313" key="8">
    <source>
        <dbReference type="Proteomes" id="UP001595839"/>
    </source>
</evidence>
<dbReference type="InterPro" id="IPR011032">
    <property type="entry name" value="GroES-like_sf"/>
</dbReference>
<dbReference type="PANTHER" id="PTHR42813">
    <property type="entry name" value="ZINC-TYPE ALCOHOL DEHYDROGENASE-LIKE"/>
    <property type="match status" value="1"/>
</dbReference>
<dbReference type="RefSeq" id="WP_381178492.1">
    <property type="nucleotide sequence ID" value="NZ_JBHSFK010000021.1"/>
</dbReference>
<dbReference type="Proteomes" id="UP001595839">
    <property type="component" value="Unassembled WGS sequence"/>
</dbReference>
<sequence>MKGYVLHSKSDAAWTEVPVPPLGPYDAMICPTAVTTCTTDAHLIATAALPAAVGKPIGHDGVGVVEEVGHQVKDFRPGGRGVPGGASDWRTPEAQRGEAKHYQGNNPSSSTATRSPSSAAARSASWASPAPRCAAPDGSSRTRFFSSPAAQRSTAC</sequence>
<feature type="compositionally biased region" description="Basic and acidic residues" evidence="5">
    <location>
        <begin position="90"/>
        <end position="101"/>
    </location>
</feature>
<dbReference type="PANTHER" id="PTHR42813:SF4">
    <property type="entry name" value="NADP-DEPENDENT ISOPROPANOL DEHYDROGENASE"/>
    <property type="match status" value="1"/>
</dbReference>
<proteinExistence type="inferred from homology"/>
<protein>
    <submittedName>
        <fullName evidence="7">Alcohol dehydrogenase catalytic domain-containing protein</fullName>
    </submittedName>
</protein>
<keyword evidence="4" id="KW-0862">Zinc</keyword>
<name>A0ABV9AYF3_9ACTN</name>
<evidence type="ECO:0000256" key="1">
    <source>
        <dbReference type="ARBA" id="ARBA00001947"/>
    </source>
</evidence>
<keyword evidence="8" id="KW-1185">Reference proteome</keyword>
<evidence type="ECO:0000259" key="6">
    <source>
        <dbReference type="Pfam" id="PF08240"/>
    </source>
</evidence>
<gene>
    <name evidence="7" type="ORF">ACFPIH_29975</name>
</gene>
<dbReference type="EMBL" id="JBHSFK010000021">
    <property type="protein sequence ID" value="MFC4503688.1"/>
    <property type="molecule type" value="Genomic_DNA"/>
</dbReference>
<comment type="cofactor">
    <cofactor evidence="1">
        <name>Zn(2+)</name>
        <dbReference type="ChEBI" id="CHEBI:29105"/>
    </cofactor>
</comment>
<comment type="similarity">
    <text evidence="2">Belongs to the zinc-containing alcohol dehydrogenase family.</text>
</comment>
<feature type="region of interest" description="Disordered" evidence="5">
    <location>
        <begin position="72"/>
        <end position="156"/>
    </location>
</feature>
<evidence type="ECO:0000256" key="5">
    <source>
        <dbReference type="SAM" id="MobiDB-lite"/>
    </source>
</evidence>
<comment type="caution">
    <text evidence="7">The sequence shown here is derived from an EMBL/GenBank/DDBJ whole genome shotgun (WGS) entry which is preliminary data.</text>
</comment>
<evidence type="ECO:0000256" key="2">
    <source>
        <dbReference type="ARBA" id="ARBA00008072"/>
    </source>
</evidence>
<dbReference type="Pfam" id="PF08240">
    <property type="entry name" value="ADH_N"/>
    <property type="match status" value="1"/>
</dbReference>
<feature type="domain" description="Alcohol dehydrogenase-like N-terminal" evidence="6">
    <location>
        <begin position="24"/>
        <end position="82"/>
    </location>
</feature>
<reference evidence="8" key="1">
    <citation type="journal article" date="2019" name="Int. J. Syst. Evol. Microbiol.">
        <title>The Global Catalogue of Microorganisms (GCM) 10K type strain sequencing project: providing services to taxonomists for standard genome sequencing and annotation.</title>
        <authorList>
            <consortium name="The Broad Institute Genomics Platform"/>
            <consortium name="The Broad Institute Genome Sequencing Center for Infectious Disease"/>
            <person name="Wu L."/>
            <person name="Ma J."/>
        </authorList>
    </citation>
    <scope>NUCLEOTIDE SEQUENCE [LARGE SCALE GENOMIC DNA]</scope>
    <source>
        <strain evidence="8">CGMCC 4.7177</strain>
    </source>
</reference>
<feature type="compositionally biased region" description="Low complexity" evidence="5">
    <location>
        <begin position="107"/>
        <end position="136"/>
    </location>
</feature>
<evidence type="ECO:0000256" key="4">
    <source>
        <dbReference type="ARBA" id="ARBA00022833"/>
    </source>
</evidence>